<dbReference type="EMBL" id="CABDVU010000001">
    <property type="protein sequence ID" value="VTN11007.1"/>
    <property type="molecule type" value="Genomic_DNA"/>
</dbReference>
<gene>
    <name evidence="2" type="ORF">NCTC9185_02949</name>
</gene>
<name>A0A4U9D093_RAOTE</name>
<protein>
    <submittedName>
        <fullName evidence="2">Uncharacterized protein</fullName>
    </submittedName>
</protein>
<evidence type="ECO:0000313" key="3">
    <source>
        <dbReference type="Proteomes" id="UP000339249"/>
    </source>
</evidence>
<dbReference type="Proteomes" id="UP000339249">
    <property type="component" value="Unassembled WGS sequence"/>
</dbReference>
<proteinExistence type="predicted"/>
<organism evidence="2 3">
    <name type="scientific">Raoultella terrigena</name>
    <name type="common">Klebsiella terrigena</name>
    <dbReference type="NCBI Taxonomy" id="577"/>
    <lineage>
        <taxon>Bacteria</taxon>
        <taxon>Pseudomonadati</taxon>
        <taxon>Pseudomonadota</taxon>
        <taxon>Gammaproteobacteria</taxon>
        <taxon>Enterobacterales</taxon>
        <taxon>Enterobacteriaceae</taxon>
        <taxon>Klebsiella/Raoultella group</taxon>
        <taxon>Raoultella</taxon>
    </lineage>
</organism>
<feature type="compositionally biased region" description="Basic and acidic residues" evidence="1">
    <location>
        <begin position="31"/>
        <end position="46"/>
    </location>
</feature>
<feature type="region of interest" description="Disordered" evidence="1">
    <location>
        <begin position="31"/>
        <end position="55"/>
    </location>
</feature>
<sequence length="98" mass="11487">MNDDNLTASLETRKLIPIISEVSEMNAKKNAEKFMSSKEQKTPDGKPRKKLSRNSTTTLRRLSLRFLLTRWIRAMKKLRIWKRSWLKPRLVNAKVSCA</sequence>
<evidence type="ECO:0000256" key="1">
    <source>
        <dbReference type="SAM" id="MobiDB-lite"/>
    </source>
</evidence>
<dbReference type="AlphaFoldDB" id="A0A4U9D093"/>
<reference evidence="2 3" key="1">
    <citation type="submission" date="2019-04" db="EMBL/GenBank/DDBJ databases">
        <authorList>
            <consortium name="Pathogen Informatics"/>
        </authorList>
    </citation>
    <scope>NUCLEOTIDE SEQUENCE [LARGE SCALE GENOMIC DNA]</scope>
    <source>
        <strain evidence="2 3">NCTC9185</strain>
    </source>
</reference>
<evidence type="ECO:0000313" key="2">
    <source>
        <dbReference type="EMBL" id="VTN11007.1"/>
    </source>
</evidence>
<accession>A0A4U9D093</accession>